<gene>
    <name evidence="6" type="ORF">CSSPJE1EN2_LOCUS16300</name>
</gene>
<dbReference type="PANTHER" id="PTHR24180">
    <property type="entry name" value="CYCLIN-DEPENDENT KINASE INHIBITOR 2C-RELATED"/>
    <property type="match status" value="1"/>
</dbReference>
<sequence>MDSNTAEINLQANKINGTESKLWANKIDGTEDLTDTHVRPYVECGVIGSVECGVIGLMESARDGKLGDFVAKWQNFSLNRGVAFESTDVKFRDQKMELEMLYAKQIQALAKLYEDDERARNEELARKERARNERARNERARNERARNERTRALAEPHEDEELAQALAKSYEDKERARALAKLYEDAKQALADAKQAGALADFMPKVHDHKEAVNWIAREVEEIVADVEGGAWRTKKTQSTKGDQRREDGAVCKGLCGLGCKGAKHRVPDGKAKDRDQDPKPKQKGGKGRLHVLKVIGNALPAIYPGRTALHMAAANGNVEIVRAICAVSDIDLNKKDVFGYTALHLACYSTHPKRREVIKLLLASPSIDANVAARAKGYYFTPLHLAVKAKSTGIVDMLLDWCPIGKNYRKVLDVDTKSNSGWTALHLAVRLKILEKDDEKKTEFVTMIVAIIRFINSNIPESINKSDNTKSTPLHTSVEAGDLELVERLLEDGDKIDPELLDNKRRTALEIAVHQNDYPMVEKIQHYLERAGIVGNHQAFADSASAILVGAALLVTVTFAAWVQIPTNDSTLFWVFMSLSFYFAVAAFLSAAGAAIPTKGSTLGVIRRAVLLSAFCLAFSLACAVAAFATVGFLLVPAGIEPQRKVIATTVIGGFVCLFCLLSFVRKILKALGLYFLMLDLIAQKKIEDFIYTGFRTILGTSGVDAIKKQYNELYTAPVNKFFQLQDENDAGSSHGGSVSTSSPGNENSGGETGDSSV</sequence>
<feature type="transmembrane region" description="Helical" evidence="5">
    <location>
        <begin position="647"/>
        <end position="666"/>
    </location>
</feature>
<dbReference type="InterPro" id="IPR036770">
    <property type="entry name" value="Ankyrin_rpt-contain_sf"/>
</dbReference>
<feature type="repeat" description="ANK" evidence="3">
    <location>
        <begin position="305"/>
        <end position="325"/>
    </location>
</feature>
<dbReference type="Gene3D" id="1.25.40.20">
    <property type="entry name" value="Ankyrin repeat-containing domain"/>
    <property type="match status" value="2"/>
</dbReference>
<keyword evidence="2 3" id="KW-0040">ANK repeat</keyword>
<dbReference type="Pfam" id="PF12796">
    <property type="entry name" value="Ank_2"/>
    <property type="match status" value="2"/>
</dbReference>
<feature type="transmembrane region" description="Helical" evidence="5">
    <location>
        <begin position="610"/>
        <end position="641"/>
    </location>
</feature>
<keyword evidence="5" id="KW-0472">Membrane</keyword>
<evidence type="ECO:0000313" key="6">
    <source>
        <dbReference type="EMBL" id="CAK9873828.1"/>
    </source>
</evidence>
<dbReference type="InterPro" id="IPR051637">
    <property type="entry name" value="Ank_repeat_dom-contain_49"/>
</dbReference>
<dbReference type="SMART" id="SM00248">
    <property type="entry name" value="ANK"/>
    <property type="match status" value="6"/>
</dbReference>
<feature type="transmembrane region" description="Helical" evidence="5">
    <location>
        <begin position="547"/>
        <end position="566"/>
    </location>
</feature>
<evidence type="ECO:0000256" key="2">
    <source>
        <dbReference type="ARBA" id="ARBA00023043"/>
    </source>
</evidence>
<dbReference type="PROSITE" id="PS50088">
    <property type="entry name" value="ANK_REPEAT"/>
    <property type="match status" value="2"/>
</dbReference>
<feature type="transmembrane region" description="Helical" evidence="5">
    <location>
        <begin position="572"/>
        <end position="598"/>
    </location>
</feature>
<reference evidence="6" key="1">
    <citation type="submission" date="2024-03" db="EMBL/GenBank/DDBJ databases">
        <authorList>
            <consortium name="ELIXIR-Norway"/>
            <consortium name="Elixir Norway"/>
        </authorList>
    </citation>
    <scope>NUCLEOTIDE SEQUENCE</scope>
</reference>
<feature type="region of interest" description="Disordered" evidence="4">
    <location>
        <begin position="124"/>
        <end position="161"/>
    </location>
</feature>
<dbReference type="Proteomes" id="UP001497522">
    <property type="component" value="Chromosome 3"/>
</dbReference>
<dbReference type="PROSITE" id="PS50297">
    <property type="entry name" value="ANK_REP_REGION"/>
    <property type="match status" value="2"/>
</dbReference>
<keyword evidence="5" id="KW-0812">Transmembrane</keyword>
<dbReference type="EMBL" id="OZ023704">
    <property type="protein sequence ID" value="CAK9873828.1"/>
    <property type="molecule type" value="Genomic_DNA"/>
</dbReference>
<protein>
    <recommendedName>
        <fullName evidence="8">PGG domain-containing protein</fullName>
    </recommendedName>
</protein>
<feature type="compositionally biased region" description="Low complexity" evidence="4">
    <location>
        <begin position="733"/>
        <end position="746"/>
    </location>
</feature>
<evidence type="ECO:0000256" key="5">
    <source>
        <dbReference type="SAM" id="Phobius"/>
    </source>
</evidence>
<evidence type="ECO:0000256" key="3">
    <source>
        <dbReference type="PROSITE-ProRule" id="PRU00023"/>
    </source>
</evidence>
<feature type="compositionally biased region" description="Basic and acidic residues" evidence="4">
    <location>
        <begin position="266"/>
        <end position="281"/>
    </location>
</feature>
<feature type="region of interest" description="Disordered" evidence="4">
    <location>
        <begin position="264"/>
        <end position="288"/>
    </location>
</feature>
<feature type="region of interest" description="Disordered" evidence="4">
    <location>
        <begin position="729"/>
        <end position="759"/>
    </location>
</feature>
<feature type="compositionally biased region" description="Polar residues" evidence="4">
    <location>
        <begin position="747"/>
        <end position="759"/>
    </location>
</feature>
<evidence type="ECO:0000313" key="7">
    <source>
        <dbReference type="Proteomes" id="UP001497522"/>
    </source>
</evidence>
<evidence type="ECO:0000256" key="1">
    <source>
        <dbReference type="ARBA" id="ARBA00022737"/>
    </source>
</evidence>
<dbReference type="Pfam" id="PF00023">
    <property type="entry name" value="Ank"/>
    <property type="match status" value="1"/>
</dbReference>
<keyword evidence="7" id="KW-1185">Reference proteome</keyword>
<keyword evidence="5" id="KW-1133">Transmembrane helix</keyword>
<feature type="compositionally biased region" description="Basic and acidic residues" evidence="4">
    <location>
        <begin position="124"/>
        <end position="156"/>
    </location>
</feature>
<name>A0ABP1BEM4_9BRYO</name>
<keyword evidence="1" id="KW-0677">Repeat</keyword>
<dbReference type="PANTHER" id="PTHR24180:SF45">
    <property type="entry name" value="POLY [ADP-RIBOSE] POLYMERASE TANKYRASE"/>
    <property type="match status" value="1"/>
</dbReference>
<dbReference type="SUPFAM" id="SSF48403">
    <property type="entry name" value="Ankyrin repeat"/>
    <property type="match status" value="1"/>
</dbReference>
<dbReference type="InterPro" id="IPR002110">
    <property type="entry name" value="Ankyrin_rpt"/>
</dbReference>
<evidence type="ECO:0008006" key="8">
    <source>
        <dbReference type="Google" id="ProtNLM"/>
    </source>
</evidence>
<organism evidence="6 7">
    <name type="scientific">Sphagnum jensenii</name>
    <dbReference type="NCBI Taxonomy" id="128206"/>
    <lineage>
        <taxon>Eukaryota</taxon>
        <taxon>Viridiplantae</taxon>
        <taxon>Streptophyta</taxon>
        <taxon>Embryophyta</taxon>
        <taxon>Bryophyta</taxon>
        <taxon>Sphagnophytina</taxon>
        <taxon>Sphagnopsida</taxon>
        <taxon>Sphagnales</taxon>
        <taxon>Sphagnaceae</taxon>
        <taxon>Sphagnum</taxon>
    </lineage>
</organism>
<feature type="repeat" description="ANK" evidence="3">
    <location>
        <begin position="470"/>
        <end position="498"/>
    </location>
</feature>
<accession>A0ABP1BEM4</accession>
<proteinExistence type="predicted"/>
<evidence type="ECO:0000256" key="4">
    <source>
        <dbReference type="SAM" id="MobiDB-lite"/>
    </source>
</evidence>
<dbReference type="PRINTS" id="PR01415">
    <property type="entry name" value="ANKYRIN"/>
</dbReference>